<organism evidence="2">
    <name type="scientific">Phaeodactylum tricornutum</name>
    <name type="common">Diatom</name>
    <dbReference type="NCBI Taxonomy" id="2850"/>
    <lineage>
        <taxon>Eukaryota</taxon>
        <taxon>Sar</taxon>
        <taxon>Stramenopiles</taxon>
        <taxon>Ochrophyta</taxon>
        <taxon>Bacillariophyta</taxon>
        <taxon>Bacillariophyceae</taxon>
        <taxon>Bacillariophycidae</taxon>
        <taxon>Naviculales</taxon>
        <taxon>Phaeodactylaceae</taxon>
        <taxon>Phaeodactylum</taxon>
    </lineage>
</organism>
<protein>
    <recommendedName>
        <fullName evidence="1">DUF6816 domain-containing protein</fullName>
    </recommendedName>
</protein>
<name>A0A8J9T8B0_PHATR</name>
<dbReference type="OMA" id="WIINQNE"/>
<dbReference type="Pfam" id="PF20670">
    <property type="entry name" value="DUF6816"/>
    <property type="match status" value="1"/>
</dbReference>
<evidence type="ECO:0000259" key="1">
    <source>
        <dbReference type="Pfam" id="PF20670"/>
    </source>
</evidence>
<dbReference type="EMBL" id="OU594950">
    <property type="protein sequence ID" value="CAG9294561.1"/>
    <property type="molecule type" value="Genomic_DNA"/>
</dbReference>
<proteinExistence type="predicted"/>
<gene>
    <name evidence="2" type="ORF">PTTT1_LOCUS55079</name>
</gene>
<sequence length="325" mass="35957">MAHEKRKRPRRIGVTVCVGTFLWFLSLVESWSARSRLRRPPSALVLRSTSRRTLERVDDGIRRKLCTAGILAPTLLLTGPSQNAVAADAGNPAEAFRRGAANFPGYGPSDVFYPATLQGVWMLRREVTLYTNGDATTLILSYPVRFLTSVQPEAVVADRGFNQVSLERALRDRRSNVTERDTIETRVPIAYEWSVNNPNDLRITIPTDQEGGGRKEIKTTKRSTEYNNLDGDAVAVTSSEFQRVTVEDTRGIPSISARRVLTKWIINQNEENGNVAEGLEIVYDMSSSGGLAGDPMAFSTAKTVSSSSKPMILSKSRLRLERAVP</sequence>
<dbReference type="Proteomes" id="UP000836788">
    <property type="component" value="Chromosome 9"/>
</dbReference>
<feature type="domain" description="DUF6816" evidence="1">
    <location>
        <begin position="105"/>
        <end position="323"/>
    </location>
</feature>
<reference evidence="2" key="1">
    <citation type="submission" date="2022-02" db="EMBL/GenBank/DDBJ databases">
        <authorList>
            <person name="Giguere J D."/>
        </authorList>
    </citation>
    <scope>NUCLEOTIDE SEQUENCE</scope>
    <source>
        <strain evidence="2">CCAP 1055/1</strain>
    </source>
</reference>
<dbReference type="AlphaFoldDB" id="A0A8J9T8B0"/>
<dbReference type="InterPro" id="IPR049213">
    <property type="entry name" value="DUF6816"/>
</dbReference>
<accession>A0A8J9T8B0</accession>
<evidence type="ECO:0000313" key="2">
    <source>
        <dbReference type="EMBL" id="CAG9294561.1"/>
    </source>
</evidence>